<sequence>LSSKPESISLARHNVMPSDLLWGKFGGITLNARCGSCEQCALETLVHMVLYCPVHHDLQPKHLAPILQALEGKSDLDKIHFMLIVDWITSIESVADFLSEI</sequence>
<protein>
    <submittedName>
        <fullName evidence="1">Uncharacterized protein</fullName>
    </submittedName>
</protein>
<feature type="non-terminal residue" evidence="1">
    <location>
        <position position="1"/>
    </location>
</feature>
<feature type="non-terminal residue" evidence="1">
    <location>
        <position position="101"/>
    </location>
</feature>
<dbReference type="Proteomes" id="UP001142489">
    <property type="component" value="Unassembled WGS sequence"/>
</dbReference>
<dbReference type="EMBL" id="JAPFRF010000004">
    <property type="protein sequence ID" value="KAJ7335344.1"/>
    <property type="molecule type" value="Genomic_DNA"/>
</dbReference>
<organism evidence="1 2">
    <name type="scientific">Phrynocephalus forsythii</name>
    <dbReference type="NCBI Taxonomy" id="171643"/>
    <lineage>
        <taxon>Eukaryota</taxon>
        <taxon>Metazoa</taxon>
        <taxon>Chordata</taxon>
        <taxon>Craniata</taxon>
        <taxon>Vertebrata</taxon>
        <taxon>Euteleostomi</taxon>
        <taxon>Lepidosauria</taxon>
        <taxon>Squamata</taxon>
        <taxon>Bifurcata</taxon>
        <taxon>Unidentata</taxon>
        <taxon>Episquamata</taxon>
        <taxon>Toxicofera</taxon>
        <taxon>Iguania</taxon>
        <taxon>Acrodonta</taxon>
        <taxon>Agamidae</taxon>
        <taxon>Agaminae</taxon>
        <taxon>Phrynocephalus</taxon>
    </lineage>
</organism>
<keyword evidence="2" id="KW-1185">Reference proteome</keyword>
<comment type="caution">
    <text evidence="1">The sequence shown here is derived from an EMBL/GenBank/DDBJ whole genome shotgun (WGS) entry which is preliminary data.</text>
</comment>
<proteinExistence type="predicted"/>
<dbReference type="AlphaFoldDB" id="A0A9Q0XYV1"/>
<evidence type="ECO:0000313" key="1">
    <source>
        <dbReference type="EMBL" id="KAJ7335344.1"/>
    </source>
</evidence>
<gene>
    <name evidence="1" type="ORF">JRQ81_013285</name>
</gene>
<accession>A0A9Q0XYV1</accession>
<evidence type="ECO:0000313" key="2">
    <source>
        <dbReference type="Proteomes" id="UP001142489"/>
    </source>
</evidence>
<reference evidence="1" key="1">
    <citation type="journal article" date="2023" name="DNA Res.">
        <title>Chromosome-level genome assembly of Phrynocephalus forsythii using third-generation DNA sequencing and Hi-C analysis.</title>
        <authorList>
            <person name="Qi Y."/>
            <person name="Zhao W."/>
            <person name="Zhao Y."/>
            <person name="Niu C."/>
            <person name="Cao S."/>
            <person name="Zhang Y."/>
        </authorList>
    </citation>
    <scope>NUCLEOTIDE SEQUENCE</scope>
    <source>
        <tissue evidence="1">Muscle</tissue>
    </source>
</reference>
<name>A0A9Q0XYV1_9SAUR</name>